<protein>
    <recommendedName>
        <fullName evidence="2">EF-hand domain-containing protein</fullName>
    </recommendedName>
</protein>
<dbReference type="PROSITE" id="PS50222">
    <property type="entry name" value="EF_HAND_2"/>
    <property type="match status" value="1"/>
</dbReference>
<evidence type="ECO:0000313" key="3">
    <source>
        <dbReference type="EMBL" id="MDG0816151.1"/>
    </source>
</evidence>
<evidence type="ECO:0000313" key="4">
    <source>
        <dbReference type="Proteomes" id="UP001152321"/>
    </source>
</evidence>
<feature type="domain" description="EF-hand" evidence="2">
    <location>
        <begin position="896"/>
        <end position="931"/>
    </location>
</feature>
<dbReference type="EMBL" id="JANRMI010000002">
    <property type="protein sequence ID" value="MDG0816151.1"/>
    <property type="molecule type" value="Genomic_DNA"/>
</dbReference>
<feature type="signal peptide" evidence="1">
    <location>
        <begin position="1"/>
        <end position="28"/>
    </location>
</feature>
<feature type="chain" id="PRO_5046390362" description="EF-hand domain-containing protein" evidence="1">
    <location>
        <begin position="29"/>
        <end position="1022"/>
    </location>
</feature>
<evidence type="ECO:0000256" key="1">
    <source>
        <dbReference type="SAM" id="SignalP"/>
    </source>
</evidence>
<reference evidence="3" key="1">
    <citation type="submission" date="2022-08" db="EMBL/GenBank/DDBJ databases">
        <title>Novel Bdellovibrio Species Isolated from Svalbard: Designation Bdellovibrio svalbardensis.</title>
        <authorList>
            <person name="Mitchell R.J."/>
            <person name="Choi S.Y."/>
        </authorList>
    </citation>
    <scope>NUCLEOTIDE SEQUENCE</scope>
    <source>
        <strain evidence="3">PAP01</strain>
    </source>
</reference>
<dbReference type="InterPro" id="IPR011992">
    <property type="entry name" value="EF-hand-dom_pair"/>
</dbReference>
<gene>
    <name evidence="3" type="ORF">NWE73_07235</name>
</gene>
<dbReference type="RefSeq" id="WP_277577629.1">
    <property type="nucleotide sequence ID" value="NZ_JANRMI010000002.1"/>
</dbReference>
<proteinExistence type="predicted"/>
<dbReference type="SUPFAM" id="SSF47473">
    <property type="entry name" value="EF-hand"/>
    <property type="match status" value="1"/>
</dbReference>
<keyword evidence="4" id="KW-1185">Reference proteome</keyword>
<organism evidence="3 4">
    <name type="scientific">Bdellovibrio svalbardensis</name>
    <dbReference type="NCBI Taxonomy" id="2972972"/>
    <lineage>
        <taxon>Bacteria</taxon>
        <taxon>Pseudomonadati</taxon>
        <taxon>Bdellovibrionota</taxon>
        <taxon>Bdellovibrionia</taxon>
        <taxon>Bdellovibrionales</taxon>
        <taxon>Pseudobdellovibrionaceae</taxon>
        <taxon>Bdellovibrio</taxon>
    </lineage>
</organism>
<keyword evidence="1" id="KW-0732">Signal</keyword>
<accession>A0ABT6DJX3</accession>
<comment type="caution">
    <text evidence="3">The sequence shown here is derived from an EMBL/GenBank/DDBJ whole genome shotgun (WGS) entry which is preliminary data.</text>
</comment>
<evidence type="ECO:0000259" key="2">
    <source>
        <dbReference type="PROSITE" id="PS50222"/>
    </source>
</evidence>
<dbReference type="PROSITE" id="PS51257">
    <property type="entry name" value="PROKAR_LIPOPROTEIN"/>
    <property type="match status" value="1"/>
</dbReference>
<dbReference type="Gene3D" id="1.10.238.10">
    <property type="entry name" value="EF-hand"/>
    <property type="match status" value="1"/>
</dbReference>
<dbReference type="Proteomes" id="UP001152321">
    <property type="component" value="Unassembled WGS sequence"/>
</dbReference>
<dbReference type="InterPro" id="IPR002048">
    <property type="entry name" value="EF_hand_dom"/>
</dbReference>
<name>A0ABT6DJX3_9BACT</name>
<sequence length="1022" mass="115520">MFSNLRLRQQNWIAAAILTGAAALALLAGCESRVGETPPPSEAYEFSGTQCLSSSTPVVKQFIQGTAQVADVHALWNCVGSAVVQFKKYVRGKTTDVYTSQEIATFLEDNFFDKTKKTKISPELQVELMKIKQLIVGGNKDFITRQELDKAVEAFEVFREVTVGLSPYMKVLALNWTPSHVSNIQTDMLYFEEANGSVQKAARTLAALFEKNGQTYALSDFVKLMEELSVFIGEDWEFKSTLQKYMPVVKKVKKALAGGNENVIEASEWRRFALLGSRGYVQYLRYYYFIKSTEDTGAGYRLAYLSRTVEDILSVFQDLTAQKPEQIVTRAEVTDLLTTLAKVWPDFKVSDDLVVEGMKIKQLLFGGSKDSFTTNDFNTARLKVSRLKVLIERFMPYWPIYGKEWDTSLYTSEEAQKFFMESQFILEATGRELGVLVEGSYDLKDLVKLAKAFEDIYPPKDPQSSLTKAAEKYVPTLIDMKKIILGGETGSLEKGNWSFLLGFGARIYTDLLYYEYFLKDVKWDKPEPLGNLSVLVNQSLNIFKDLIQVKENNKITRAELSIIAKDLIQLDLLPKGVDQVAADQVIKIMVNNVLVRPDHRIDGMIPNAINFESIEVLRKELQVWLDTEYFIAKISENWKPNEGLSPEDLLATIQKGQKTKGISEALADGLKEFALVVDSPVPLTLDSEGRLVISNKVKLVYNQQSLQQLNVNRALSRIAIRSFANDLDRIYSYKGVNLAEVQGAFKDLKIVFVQMGLLDKKNDTFGDSRFRDANLFTPHADGNSLASFQEMTDLVGMIWSGLKINTYLKKELRDDCLTNQEDPQDGTLVKVECARKSYKKAMADYMLATPEYLRFMKAAEKNDELDGYLTNIFKTAGYVPNSKKTVRWGDLSLAPQAVQYIEMLFARYDKNKDGYITTGEALKAYTMFKGLLLEFAADQIKSGSITEDDLPAIFCFMLYYGKPPETMKEKLVFFFKWKGKPEKWDIMAGRAALAQVLGYVADKTNKVPTAEIPNIDKEMPQP</sequence>